<dbReference type="PANTHER" id="PTHR43434:SF1">
    <property type="entry name" value="PHOSPHOGLYCOLATE PHOSPHATASE"/>
    <property type="match status" value="1"/>
</dbReference>
<dbReference type="InterPro" id="IPR006439">
    <property type="entry name" value="HAD-SF_hydro_IA"/>
</dbReference>
<dbReference type="InterPro" id="IPR036412">
    <property type="entry name" value="HAD-like_sf"/>
</dbReference>
<organism evidence="1 2">
    <name type="scientific">Geotoga petraea</name>
    <dbReference type="NCBI Taxonomy" id="28234"/>
    <lineage>
        <taxon>Bacteria</taxon>
        <taxon>Thermotogati</taxon>
        <taxon>Thermotogota</taxon>
        <taxon>Thermotogae</taxon>
        <taxon>Petrotogales</taxon>
        <taxon>Petrotogaceae</taxon>
        <taxon>Geotoga</taxon>
    </lineage>
</organism>
<protein>
    <submittedName>
        <fullName evidence="1">HAD family hydrolase</fullName>
    </submittedName>
</protein>
<dbReference type="InterPro" id="IPR023214">
    <property type="entry name" value="HAD_sf"/>
</dbReference>
<proteinExistence type="predicted"/>
<dbReference type="InterPro" id="IPR041492">
    <property type="entry name" value="HAD_2"/>
</dbReference>
<dbReference type="SFLD" id="SFLDS00003">
    <property type="entry name" value="Haloacid_Dehalogenase"/>
    <property type="match status" value="1"/>
</dbReference>
<evidence type="ECO:0000313" key="1">
    <source>
        <dbReference type="EMBL" id="TGG88726.1"/>
    </source>
</evidence>
<keyword evidence="1" id="KW-0378">Hydrolase</keyword>
<dbReference type="Gene3D" id="3.40.50.1000">
    <property type="entry name" value="HAD superfamily/HAD-like"/>
    <property type="match status" value="1"/>
</dbReference>
<accession>A0A4Z0W4G6</accession>
<dbReference type="SFLD" id="SFLDG01129">
    <property type="entry name" value="C1.5:_HAD__Beta-PGM__Phosphata"/>
    <property type="match status" value="1"/>
</dbReference>
<dbReference type="EMBL" id="SRME01000001">
    <property type="protein sequence ID" value="TGG88726.1"/>
    <property type="molecule type" value="Genomic_DNA"/>
</dbReference>
<dbReference type="Pfam" id="PF13419">
    <property type="entry name" value="HAD_2"/>
    <property type="match status" value="1"/>
</dbReference>
<dbReference type="NCBIfam" id="TIGR01549">
    <property type="entry name" value="HAD-SF-IA-v1"/>
    <property type="match status" value="1"/>
</dbReference>
<dbReference type="Proteomes" id="UP000297288">
    <property type="component" value="Unassembled WGS sequence"/>
</dbReference>
<dbReference type="InterPro" id="IPR050155">
    <property type="entry name" value="HAD-like_hydrolase_sf"/>
</dbReference>
<sequence>MSFLIKNIVFDLDGTILDTESFIIDGINYSLRNMDLPEKGEDEIREKIGLQSDAFYNELLYEYEEDEVKDIKKEIYSHKDRFIKEQGKLYDKMEDVIKSLHEKGYKLSICSHGKIDYIETILEHFHLKKYFSSVKGYEKDKTKEDHLKEIMKDENADRLVFVGDRYIDFEAAKNTGNISIGVTHGFGKEELIKADYVVDNPCEILQIIEKLNEEM</sequence>
<reference evidence="1 2" key="1">
    <citation type="submission" date="2019-04" db="EMBL/GenBank/DDBJ databases">
        <title>Draft genome sequence data and analysis of a Fermenting Bacterium, Geotoga petraea strain HO-Geo1, isolated from heavy-oil petroleum reservoir in Russia.</title>
        <authorList>
            <person name="Grouzdev D.S."/>
            <person name="Semenova E.M."/>
            <person name="Sokolova D.S."/>
            <person name="Tourova T.P."/>
            <person name="Poltaraus A.B."/>
            <person name="Nazina T.N."/>
        </authorList>
    </citation>
    <scope>NUCLEOTIDE SEQUENCE [LARGE SCALE GENOMIC DNA]</scope>
    <source>
        <strain evidence="1 2">HO-Geo1</strain>
    </source>
</reference>
<dbReference type="GO" id="GO:0005829">
    <property type="term" value="C:cytosol"/>
    <property type="evidence" value="ECO:0007669"/>
    <property type="project" value="TreeGrafter"/>
</dbReference>
<name>A0A4Z0W4G6_9BACT</name>
<dbReference type="Gene3D" id="1.10.150.240">
    <property type="entry name" value="Putative phosphatase, domain 2"/>
    <property type="match status" value="1"/>
</dbReference>
<dbReference type="PANTHER" id="PTHR43434">
    <property type="entry name" value="PHOSPHOGLYCOLATE PHOSPHATASE"/>
    <property type="match status" value="1"/>
</dbReference>
<dbReference type="OrthoDB" id="9807630at2"/>
<evidence type="ECO:0000313" key="2">
    <source>
        <dbReference type="Proteomes" id="UP000297288"/>
    </source>
</evidence>
<comment type="caution">
    <text evidence="1">The sequence shown here is derived from an EMBL/GenBank/DDBJ whole genome shotgun (WGS) entry which is preliminary data.</text>
</comment>
<gene>
    <name evidence="1" type="ORF">E4650_00555</name>
</gene>
<dbReference type="AlphaFoldDB" id="A0A4Z0W4G6"/>
<dbReference type="GO" id="GO:0006281">
    <property type="term" value="P:DNA repair"/>
    <property type="evidence" value="ECO:0007669"/>
    <property type="project" value="TreeGrafter"/>
</dbReference>
<dbReference type="SUPFAM" id="SSF56784">
    <property type="entry name" value="HAD-like"/>
    <property type="match status" value="1"/>
</dbReference>
<dbReference type="GO" id="GO:0008967">
    <property type="term" value="F:phosphoglycolate phosphatase activity"/>
    <property type="evidence" value="ECO:0007669"/>
    <property type="project" value="TreeGrafter"/>
</dbReference>
<dbReference type="InterPro" id="IPR023198">
    <property type="entry name" value="PGP-like_dom2"/>
</dbReference>